<dbReference type="CDD" id="cd19756">
    <property type="entry name" value="Bbox2"/>
    <property type="match status" value="1"/>
</dbReference>
<dbReference type="InterPro" id="IPR008974">
    <property type="entry name" value="TRAF-like"/>
</dbReference>
<feature type="compositionally biased region" description="Basic and acidic residues" evidence="8">
    <location>
        <begin position="462"/>
        <end position="478"/>
    </location>
</feature>
<proteinExistence type="predicted"/>
<keyword evidence="2" id="KW-0963">Cytoplasm</keyword>
<dbReference type="Pfam" id="PF13445">
    <property type="entry name" value="zf-RING_UBOX"/>
    <property type="match status" value="1"/>
</dbReference>
<dbReference type="SUPFAM" id="SSF57845">
    <property type="entry name" value="B-box zinc-binding domain"/>
    <property type="match status" value="1"/>
</dbReference>
<dbReference type="PANTHER" id="PTHR25462:SF229">
    <property type="entry name" value="TRANSCRIPTION INTERMEDIARY FACTOR 1-BETA"/>
    <property type="match status" value="1"/>
</dbReference>
<comment type="subcellular location">
    <subcellularLocation>
        <location evidence="1">Cytoplasm</location>
    </subcellularLocation>
</comment>
<dbReference type="InterPro" id="IPR004045">
    <property type="entry name" value="Glutathione_S-Trfase_N"/>
</dbReference>
<dbReference type="SUPFAM" id="SSF49599">
    <property type="entry name" value="TRAF domain-like"/>
    <property type="match status" value="1"/>
</dbReference>
<sequence length="947" mass="108808">MATDKKVYQFIAQEASLFSGKIRPYLQYKNIPYETVIPSVQVRQEIMIPRVGWSVIPVIITPGDRVVQDTTSIIEYLEQEHPHPSVVPPTPRQNLVSLLLELFADEWLMIPAMHYRWNKAENKKYIDLQSGRIIKEHFPPLEQMENMDDFKGYRFFKNSIQYMGVNKDTTAEIERTYQEFLQDFQQHLNSYPYLLGYRPCVADFAFCYLMKCQAPLVASYVERMNGAVLSPSHDVVDGKAVKKSVPPDKQGFLPGDEIPATLEPLLRRMFTEQVPVLLDTVKKVTQYMKDNPKVDVLPRVIGFHDFRLGDIASQRGIYTYPIWMLQRITAYYSSLLPGQQQMIDRFLDRYPGGHELVKADLSGCRVERMDVRICLELFAEPRVLPCQHSFCTDCLQKIAAPKENKPVRRGRSRKSQNKTAEKALEFECPTCKETVSLKERVIQSLPRNFHLQNITDSFQKSRKSEGKRKRDSESGSEKKKARPLMCPVHQDQPLDVYCVSCQRPVCTPCMQEGDHKDHTTGDIHAAYDTARHKVRESLALLEGRSKNMSWSLEKLKRSEEKIKQSAKSLEQSIKDQCSNLRKAVDRQEQALIAQTKAAKTRYLQRQKEMLSVYKNKHEALTKELELAKHHMENKQPVNFLMADCMCYPVPRLTDLQKSQETCDVLFPHTSLSKCVDFRPALQTLQGMELSHGKAHLPVQPYRHYRAWSSHMTLQGMELSHGNAHLPVQPYRPYRAWSSHMTLQGMELSHGKAHLPVQPYRPYRAWSSHMTLQTLQGMELSHGKAHLPVQVCRLQTLQTLQGMELSHDSSSAELTIRASISLVDFSTGPVGKRRYSSAVVWQALEWRLLIENKLSAGDGGQRRFLSVFLQCLGRTDGQGAWSLTVATQLRILPQEARGQMFQKWLRHRYDAQHANKGWSEFIALQELEKPGCGLVNDGRVILEAFVKL</sequence>
<dbReference type="PROSITE" id="PS50144">
    <property type="entry name" value="MATH"/>
    <property type="match status" value="1"/>
</dbReference>
<feature type="domain" description="MATH" evidence="11">
    <location>
        <begin position="814"/>
        <end position="945"/>
    </location>
</feature>
<dbReference type="SUPFAM" id="SSF47616">
    <property type="entry name" value="GST C-terminal domain-like"/>
    <property type="match status" value="1"/>
</dbReference>
<dbReference type="Gene3D" id="1.20.1050.10">
    <property type="match status" value="1"/>
</dbReference>
<dbReference type="Pfam" id="PF00643">
    <property type="entry name" value="zf-B_box"/>
    <property type="match status" value="1"/>
</dbReference>
<dbReference type="AlphaFoldDB" id="C3ZTD6"/>
<keyword evidence="5" id="KW-0862">Zinc</keyword>
<feature type="coiled-coil region" evidence="7">
    <location>
        <begin position="552"/>
        <end position="623"/>
    </location>
</feature>
<dbReference type="InterPro" id="IPR017907">
    <property type="entry name" value="Znf_RING_CS"/>
</dbReference>
<keyword evidence="7" id="KW-0175">Coiled coil</keyword>
<dbReference type="SUPFAM" id="SSF57850">
    <property type="entry name" value="RING/U-box"/>
    <property type="match status" value="1"/>
</dbReference>
<evidence type="ECO:0000256" key="8">
    <source>
        <dbReference type="SAM" id="MobiDB-lite"/>
    </source>
</evidence>
<evidence type="ECO:0000313" key="12">
    <source>
        <dbReference type="EMBL" id="EEN44183.1"/>
    </source>
</evidence>
<name>C3ZTD6_BRAFL</name>
<dbReference type="InterPro" id="IPR001841">
    <property type="entry name" value="Znf_RING"/>
</dbReference>
<dbReference type="GO" id="GO:0008270">
    <property type="term" value="F:zinc ion binding"/>
    <property type="evidence" value="ECO:0007669"/>
    <property type="project" value="UniProtKB-KW"/>
</dbReference>
<feature type="domain" description="B box-type" evidence="10">
    <location>
        <begin position="481"/>
        <end position="523"/>
    </location>
</feature>
<dbReference type="InterPro" id="IPR036282">
    <property type="entry name" value="Glutathione-S-Trfase_C_sf"/>
</dbReference>
<keyword evidence="4 6" id="KW-0863">Zinc-finger</keyword>
<dbReference type="Gene3D" id="3.30.40.10">
    <property type="entry name" value="Zinc/RING finger domain, C3HC4 (zinc finger)"/>
    <property type="match status" value="1"/>
</dbReference>
<dbReference type="Pfam" id="PF13417">
    <property type="entry name" value="GST_N_3"/>
    <property type="match status" value="1"/>
</dbReference>
<evidence type="ECO:0000256" key="2">
    <source>
        <dbReference type="ARBA" id="ARBA00022490"/>
    </source>
</evidence>
<dbReference type="PANTHER" id="PTHR25462">
    <property type="entry name" value="BONUS, ISOFORM C-RELATED"/>
    <property type="match status" value="1"/>
</dbReference>
<evidence type="ECO:0000256" key="7">
    <source>
        <dbReference type="SAM" id="Coils"/>
    </source>
</evidence>
<dbReference type="SUPFAM" id="SSF52833">
    <property type="entry name" value="Thioredoxin-like"/>
    <property type="match status" value="1"/>
</dbReference>
<accession>C3ZTD6</accession>
<dbReference type="PROSITE" id="PS50119">
    <property type="entry name" value="ZF_BBOX"/>
    <property type="match status" value="1"/>
</dbReference>
<evidence type="ECO:0000259" key="10">
    <source>
        <dbReference type="PROSITE" id="PS50119"/>
    </source>
</evidence>
<dbReference type="PROSITE" id="PS00518">
    <property type="entry name" value="ZF_RING_1"/>
    <property type="match status" value="1"/>
</dbReference>
<evidence type="ECO:0000256" key="3">
    <source>
        <dbReference type="ARBA" id="ARBA00022723"/>
    </source>
</evidence>
<evidence type="ECO:0000259" key="9">
    <source>
        <dbReference type="PROSITE" id="PS50089"/>
    </source>
</evidence>
<reference evidence="12" key="1">
    <citation type="journal article" date="2008" name="Nature">
        <title>The amphioxus genome and the evolution of the chordate karyotype.</title>
        <authorList>
            <consortium name="US DOE Joint Genome Institute (JGI-PGF)"/>
            <person name="Putnam N.H."/>
            <person name="Butts T."/>
            <person name="Ferrier D.E.K."/>
            <person name="Furlong R.F."/>
            <person name="Hellsten U."/>
            <person name="Kawashima T."/>
            <person name="Robinson-Rechavi M."/>
            <person name="Shoguchi E."/>
            <person name="Terry A."/>
            <person name="Yu J.-K."/>
            <person name="Benito-Gutierrez E.L."/>
            <person name="Dubchak I."/>
            <person name="Garcia-Fernandez J."/>
            <person name="Gibson-Brown J.J."/>
            <person name="Grigoriev I.V."/>
            <person name="Horton A.C."/>
            <person name="de Jong P.J."/>
            <person name="Jurka J."/>
            <person name="Kapitonov V.V."/>
            <person name="Kohara Y."/>
            <person name="Kuroki Y."/>
            <person name="Lindquist E."/>
            <person name="Lucas S."/>
            <person name="Osoegawa K."/>
            <person name="Pennacchio L.A."/>
            <person name="Salamov A.A."/>
            <person name="Satou Y."/>
            <person name="Sauka-Spengler T."/>
            <person name="Schmutz J."/>
            <person name="Shin-I T."/>
            <person name="Toyoda A."/>
            <person name="Bronner-Fraser M."/>
            <person name="Fujiyama A."/>
            <person name="Holland L.Z."/>
            <person name="Holland P.W.H."/>
            <person name="Satoh N."/>
            <person name="Rokhsar D.S."/>
        </authorList>
    </citation>
    <scope>NUCLEOTIDE SEQUENCE [LARGE SCALE GENOMIC DNA]</scope>
    <source>
        <strain evidence="12">S238N-H82</strain>
        <tissue evidence="12">Testes</tissue>
    </source>
</reference>
<dbReference type="InterPro" id="IPR013083">
    <property type="entry name" value="Znf_RING/FYVE/PHD"/>
</dbReference>
<dbReference type="SMART" id="SM00336">
    <property type="entry name" value="BBOX"/>
    <property type="match status" value="1"/>
</dbReference>
<evidence type="ECO:0000259" key="11">
    <source>
        <dbReference type="PROSITE" id="PS50144"/>
    </source>
</evidence>
<dbReference type="InterPro" id="IPR027370">
    <property type="entry name" value="Znf-RING_euk"/>
</dbReference>
<evidence type="ECO:0000256" key="5">
    <source>
        <dbReference type="ARBA" id="ARBA00022833"/>
    </source>
</evidence>
<dbReference type="Gene3D" id="3.40.30.10">
    <property type="entry name" value="Glutaredoxin"/>
    <property type="match status" value="1"/>
</dbReference>
<feature type="region of interest" description="Disordered" evidence="8">
    <location>
        <begin position="453"/>
        <end position="483"/>
    </location>
</feature>
<dbReference type="InParanoid" id="C3ZTD6"/>
<dbReference type="Pfam" id="PF22486">
    <property type="entry name" value="MATH_2"/>
    <property type="match status" value="1"/>
</dbReference>
<dbReference type="GO" id="GO:0005737">
    <property type="term" value="C:cytoplasm"/>
    <property type="evidence" value="ECO:0007669"/>
    <property type="project" value="UniProtKB-SubCell"/>
</dbReference>
<dbReference type="InterPro" id="IPR036249">
    <property type="entry name" value="Thioredoxin-like_sf"/>
</dbReference>
<dbReference type="SMART" id="SM00184">
    <property type="entry name" value="RING"/>
    <property type="match status" value="1"/>
</dbReference>
<evidence type="ECO:0000256" key="1">
    <source>
        <dbReference type="ARBA" id="ARBA00004496"/>
    </source>
</evidence>
<protein>
    <recommendedName>
        <fullName evidence="13">RING-type domain-containing protein</fullName>
    </recommendedName>
</protein>
<keyword evidence="3" id="KW-0479">Metal-binding</keyword>
<evidence type="ECO:0000256" key="4">
    <source>
        <dbReference type="ARBA" id="ARBA00022771"/>
    </source>
</evidence>
<dbReference type="Gene3D" id="2.60.210.10">
    <property type="entry name" value="Apoptosis, Tumor Necrosis Factor Receptor Associated Protein 2, Chain A"/>
    <property type="match status" value="1"/>
</dbReference>
<dbReference type="CDD" id="cd00121">
    <property type="entry name" value="MATH"/>
    <property type="match status" value="1"/>
</dbReference>
<gene>
    <name evidence="12" type="ORF">BRAFLDRAFT_118879</name>
</gene>
<dbReference type="Gene3D" id="3.30.160.60">
    <property type="entry name" value="Classic Zinc Finger"/>
    <property type="match status" value="1"/>
</dbReference>
<dbReference type="PROSITE" id="PS50089">
    <property type="entry name" value="ZF_RING_2"/>
    <property type="match status" value="1"/>
</dbReference>
<dbReference type="eggNOG" id="KOG2177">
    <property type="taxonomic scope" value="Eukaryota"/>
</dbReference>
<dbReference type="InterPro" id="IPR047153">
    <property type="entry name" value="TRIM45/56/19-like"/>
</dbReference>
<dbReference type="InterPro" id="IPR002083">
    <property type="entry name" value="MATH/TRAF_dom"/>
</dbReference>
<feature type="domain" description="RING-type" evidence="9">
    <location>
        <begin position="373"/>
        <end position="432"/>
    </location>
</feature>
<evidence type="ECO:0008006" key="13">
    <source>
        <dbReference type="Google" id="ProtNLM"/>
    </source>
</evidence>
<dbReference type="EMBL" id="GG666677">
    <property type="protein sequence ID" value="EEN44183.1"/>
    <property type="molecule type" value="Genomic_DNA"/>
</dbReference>
<organism>
    <name type="scientific">Branchiostoma floridae</name>
    <name type="common">Florida lancelet</name>
    <name type="synonym">Amphioxus</name>
    <dbReference type="NCBI Taxonomy" id="7739"/>
    <lineage>
        <taxon>Eukaryota</taxon>
        <taxon>Metazoa</taxon>
        <taxon>Chordata</taxon>
        <taxon>Cephalochordata</taxon>
        <taxon>Leptocardii</taxon>
        <taxon>Amphioxiformes</taxon>
        <taxon>Branchiostomatidae</taxon>
        <taxon>Branchiostoma</taxon>
    </lineage>
</organism>
<evidence type="ECO:0000256" key="6">
    <source>
        <dbReference type="PROSITE-ProRule" id="PRU00024"/>
    </source>
</evidence>
<dbReference type="InterPro" id="IPR000315">
    <property type="entry name" value="Znf_B-box"/>
</dbReference>